<gene>
    <name evidence="1" type="ORF">O6H91_10G040000</name>
</gene>
<dbReference type="EMBL" id="CM055101">
    <property type="protein sequence ID" value="KAJ7540993.1"/>
    <property type="molecule type" value="Genomic_DNA"/>
</dbReference>
<name>A0ACC2CG51_DIPCM</name>
<evidence type="ECO:0000313" key="1">
    <source>
        <dbReference type="EMBL" id="KAJ7540993.1"/>
    </source>
</evidence>
<reference evidence="2" key="1">
    <citation type="journal article" date="2024" name="Proc. Natl. Acad. Sci. U.S.A.">
        <title>Extraordinary preservation of gene collinearity over three hundred million years revealed in homosporous lycophytes.</title>
        <authorList>
            <person name="Li C."/>
            <person name="Wickell D."/>
            <person name="Kuo L.Y."/>
            <person name="Chen X."/>
            <person name="Nie B."/>
            <person name="Liao X."/>
            <person name="Peng D."/>
            <person name="Ji J."/>
            <person name="Jenkins J."/>
            <person name="Williams M."/>
            <person name="Shu S."/>
            <person name="Plott C."/>
            <person name="Barry K."/>
            <person name="Rajasekar S."/>
            <person name="Grimwood J."/>
            <person name="Han X."/>
            <person name="Sun S."/>
            <person name="Hou Z."/>
            <person name="He W."/>
            <person name="Dai G."/>
            <person name="Sun C."/>
            <person name="Schmutz J."/>
            <person name="Leebens-Mack J.H."/>
            <person name="Li F.W."/>
            <person name="Wang L."/>
        </authorList>
    </citation>
    <scope>NUCLEOTIDE SEQUENCE [LARGE SCALE GENOMIC DNA]</scope>
    <source>
        <strain evidence="2">cv. PW_Plant_1</strain>
    </source>
</reference>
<organism evidence="1 2">
    <name type="scientific">Diphasiastrum complanatum</name>
    <name type="common">Issler's clubmoss</name>
    <name type="synonym">Lycopodium complanatum</name>
    <dbReference type="NCBI Taxonomy" id="34168"/>
    <lineage>
        <taxon>Eukaryota</taxon>
        <taxon>Viridiplantae</taxon>
        <taxon>Streptophyta</taxon>
        <taxon>Embryophyta</taxon>
        <taxon>Tracheophyta</taxon>
        <taxon>Lycopodiopsida</taxon>
        <taxon>Lycopodiales</taxon>
        <taxon>Lycopodiaceae</taxon>
        <taxon>Lycopodioideae</taxon>
        <taxon>Diphasiastrum</taxon>
    </lineage>
</organism>
<dbReference type="Proteomes" id="UP001162992">
    <property type="component" value="Chromosome 10"/>
</dbReference>
<protein>
    <submittedName>
        <fullName evidence="1">Uncharacterized protein</fullName>
    </submittedName>
</protein>
<accession>A0ACC2CG51</accession>
<comment type="caution">
    <text evidence="1">The sequence shown here is derived from an EMBL/GenBank/DDBJ whole genome shotgun (WGS) entry which is preliminary data.</text>
</comment>
<evidence type="ECO:0000313" key="2">
    <source>
        <dbReference type="Proteomes" id="UP001162992"/>
    </source>
</evidence>
<proteinExistence type="predicted"/>
<sequence length="439" mass="49097">MKLRYLLLLFLSLLFVTIFTFLLNLHPETIVLHERENPQSSCATANKGLESRKGSRFVKHSQLVQDMAAGQGIPGRMQCRGSEAVTRALIPAAACLQSSSKSTVSFVSMLVTRNQSQNCDKAILGSKVLSEPDKPLAIFRVFAESINISMPSSEVVVLSNSDLLLSNGSPFGRIRVEIIAGNYTRANLMLQRLESYVAYLNRVISKSKLSPTETQKHIIFTDSDMIIVGDLGCIFEQHTNFDIALTFRNNKQQPVNSGMIFIRGSEKSMTQGKKFLEQVLKGYREKFMKSAGMLGDQLAFAWTLFHSSLIQDQLLRTHEAFEDEVLGTQILFLPCAIYNWTPSEGAGQFHGMPIDVKVLHFKGSRKRVMLEAWKFYKEKSLPRTDFSDMKCLVLGSGRANFVSSQPSRLAGVCRELTTCKSSRELCSWLCKYQISSSGP</sequence>
<keyword evidence="2" id="KW-1185">Reference proteome</keyword>